<dbReference type="EMBL" id="AP014548">
    <property type="protein sequence ID" value="BAO54409.1"/>
    <property type="molecule type" value="Genomic_DNA"/>
</dbReference>
<keyword evidence="1" id="KW-1133">Transmembrane helix</keyword>
<dbReference type="Proteomes" id="UP000031760">
    <property type="component" value="Chromosome"/>
</dbReference>
<dbReference type="OrthoDB" id="9892179at2"/>
<sequence length="55" mass="6747">MEIPKWFWQILLYTSCVGSGYVLYLMATGEQDRSYIWYLFLFLMAVWFALRQIRK</sequence>
<evidence type="ECO:0000313" key="3">
    <source>
        <dbReference type="Proteomes" id="UP000031760"/>
    </source>
</evidence>
<dbReference type="AlphaFoldDB" id="W8VNE5"/>
<keyword evidence="1" id="KW-0472">Membrane</keyword>
<evidence type="ECO:0000256" key="1">
    <source>
        <dbReference type="SAM" id="Phobius"/>
    </source>
</evidence>
<dbReference type="HOGENOM" id="CLU_212734_0_0_10"/>
<reference evidence="2 3" key="1">
    <citation type="journal article" date="2014" name="Proc. Natl. Acad. Sci. U.S.A.">
        <title>Functional characterization of flavobacteria rhodopsins reveals a unique class of light-driven chloride pump in bacteria.</title>
        <authorList>
            <person name="Yoshizawa S."/>
            <person name="Kumagai Y."/>
            <person name="Kim H."/>
            <person name="Ogura Y."/>
            <person name="Hayashi T."/>
            <person name="Iwasaki W."/>
            <person name="DeLong E.F."/>
            <person name="Kogure K."/>
        </authorList>
    </citation>
    <scope>NUCLEOTIDE SEQUENCE [LARGE SCALE GENOMIC DNA]</scope>
    <source>
        <strain evidence="2 3">S1-08</strain>
    </source>
</reference>
<feature type="transmembrane region" description="Helical" evidence="1">
    <location>
        <begin position="36"/>
        <end position="53"/>
    </location>
</feature>
<keyword evidence="1" id="KW-0812">Transmembrane</keyword>
<feature type="transmembrane region" description="Helical" evidence="1">
    <location>
        <begin position="6"/>
        <end position="24"/>
    </location>
</feature>
<keyword evidence="3" id="KW-1185">Reference proteome</keyword>
<name>W8VNE5_9FLAO</name>
<dbReference type="KEGG" id="nmf:NMS_0400"/>
<dbReference type="STRING" id="1454201.NMS_0400"/>
<evidence type="ECO:0000313" key="2">
    <source>
        <dbReference type="EMBL" id="BAO54409.1"/>
    </source>
</evidence>
<proteinExistence type="predicted"/>
<organism evidence="2 3">
    <name type="scientific">Nonlabens marinus S1-08</name>
    <dbReference type="NCBI Taxonomy" id="1454201"/>
    <lineage>
        <taxon>Bacteria</taxon>
        <taxon>Pseudomonadati</taxon>
        <taxon>Bacteroidota</taxon>
        <taxon>Flavobacteriia</taxon>
        <taxon>Flavobacteriales</taxon>
        <taxon>Flavobacteriaceae</taxon>
        <taxon>Nonlabens</taxon>
    </lineage>
</organism>
<protein>
    <submittedName>
        <fullName evidence="2">Uncharacterized protein</fullName>
    </submittedName>
</protein>
<gene>
    <name evidence="2" type="ORF">NMS_0400</name>
</gene>
<accession>W8VNE5</accession>
<dbReference type="RefSeq" id="WP_158448944.1">
    <property type="nucleotide sequence ID" value="NZ_AP014548.1"/>
</dbReference>